<feature type="chain" id="PRO_5025529479" description="Secreted protein" evidence="1">
    <location>
        <begin position="18"/>
        <end position="125"/>
    </location>
</feature>
<reference evidence="2" key="1">
    <citation type="journal article" date="2020" name="Stud. Mycol.">
        <title>101 Dothideomycetes genomes: a test case for predicting lifestyles and emergence of pathogens.</title>
        <authorList>
            <person name="Haridas S."/>
            <person name="Albert R."/>
            <person name="Binder M."/>
            <person name="Bloem J."/>
            <person name="Labutti K."/>
            <person name="Salamov A."/>
            <person name="Andreopoulos B."/>
            <person name="Baker S."/>
            <person name="Barry K."/>
            <person name="Bills G."/>
            <person name="Bluhm B."/>
            <person name="Cannon C."/>
            <person name="Castanera R."/>
            <person name="Culley D."/>
            <person name="Daum C."/>
            <person name="Ezra D."/>
            <person name="Gonzalez J."/>
            <person name="Henrissat B."/>
            <person name="Kuo A."/>
            <person name="Liang C."/>
            <person name="Lipzen A."/>
            <person name="Lutzoni F."/>
            <person name="Magnuson J."/>
            <person name="Mondo S."/>
            <person name="Nolan M."/>
            <person name="Ohm R."/>
            <person name="Pangilinan J."/>
            <person name="Park H.-J."/>
            <person name="Ramirez L."/>
            <person name="Alfaro M."/>
            <person name="Sun H."/>
            <person name="Tritt A."/>
            <person name="Yoshinaga Y."/>
            <person name="Zwiers L.-H."/>
            <person name="Turgeon B."/>
            <person name="Goodwin S."/>
            <person name="Spatafora J."/>
            <person name="Crous P."/>
            <person name="Grigoriev I."/>
        </authorList>
    </citation>
    <scope>NUCLEOTIDE SEQUENCE</scope>
    <source>
        <strain evidence="2">CBS 207.26</strain>
    </source>
</reference>
<dbReference type="Proteomes" id="UP000800200">
    <property type="component" value="Unassembled WGS sequence"/>
</dbReference>
<evidence type="ECO:0000313" key="3">
    <source>
        <dbReference type="Proteomes" id="UP000800200"/>
    </source>
</evidence>
<dbReference type="EMBL" id="ML994633">
    <property type="protein sequence ID" value="KAF2185619.1"/>
    <property type="molecule type" value="Genomic_DNA"/>
</dbReference>
<evidence type="ECO:0008006" key="4">
    <source>
        <dbReference type="Google" id="ProtNLM"/>
    </source>
</evidence>
<keyword evidence="1" id="KW-0732">Signal</keyword>
<protein>
    <recommendedName>
        <fullName evidence="4">Secreted protein</fullName>
    </recommendedName>
</protein>
<accession>A0A6A6E4U1</accession>
<organism evidence="2 3">
    <name type="scientific">Zopfia rhizophila CBS 207.26</name>
    <dbReference type="NCBI Taxonomy" id="1314779"/>
    <lineage>
        <taxon>Eukaryota</taxon>
        <taxon>Fungi</taxon>
        <taxon>Dikarya</taxon>
        <taxon>Ascomycota</taxon>
        <taxon>Pezizomycotina</taxon>
        <taxon>Dothideomycetes</taxon>
        <taxon>Dothideomycetes incertae sedis</taxon>
        <taxon>Zopfiaceae</taxon>
        <taxon>Zopfia</taxon>
    </lineage>
</organism>
<dbReference type="AlphaFoldDB" id="A0A6A6E4U1"/>
<gene>
    <name evidence="2" type="ORF">K469DRAFT_162664</name>
</gene>
<feature type="signal peptide" evidence="1">
    <location>
        <begin position="1"/>
        <end position="17"/>
    </location>
</feature>
<evidence type="ECO:0000313" key="2">
    <source>
        <dbReference type="EMBL" id="KAF2185619.1"/>
    </source>
</evidence>
<proteinExistence type="predicted"/>
<sequence>MFAFVFFFFPLFSTCYGRLVHDTNAEFLCFSCCLDTTLRFPFCFCTGFGSGIGAFTWAGASGQYPFSVTHILLDGVGSKGVYQPQHIRSLAGFAFSWFMREEGSTEEGTSKNQRKLVFSSGWLSR</sequence>
<name>A0A6A6E4U1_9PEZI</name>
<evidence type="ECO:0000256" key="1">
    <source>
        <dbReference type="SAM" id="SignalP"/>
    </source>
</evidence>
<keyword evidence="3" id="KW-1185">Reference proteome</keyword>